<dbReference type="EMBL" id="ASPP01011723">
    <property type="protein sequence ID" value="ETO21338.1"/>
    <property type="molecule type" value="Genomic_DNA"/>
</dbReference>
<feature type="region of interest" description="Disordered" evidence="1">
    <location>
        <begin position="84"/>
        <end position="108"/>
    </location>
</feature>
<keyword evidence="3" id="KW-0808">Transferase</keyword>
<keyword evidence="4" id="KW-1185">Reference proteome</keyword>
<dbReference type="GO" id="GO:0016301">
    <property type="term" value="F:kinase activity"/>
    <property type="evidence" value="ECO:0007669"/>
    <property type="project" value="UniProtKB-KW"/>
</dbReference>
<evidence type="ECO:0000313" key="3">
    <source>
        <dbReference type="EMBL" id="ETO21338.1"/>
    </source>
</evidence>
<feature type="non-terminal residue" evidence="3">
    <location>
        <position position="1"/>
    </location>
</feature>
<accession>X6N5Y3</accession>
<keyword evidence="2" id="KW-0472">Membrane</keyword>
<keyword evidence="3" id="KW-0418">Kinase</keyword>
<gene>
    <name evidence="3" type="ORF">RFI_15865</name>
</gene>
<dbReference type="AlphaFoldDB" id="X6N5Y3"/>
<feature type="transmembrane region" description="Helical" evidence="2">
    <location>
        <begin position="147"/>
        <end position="168"/>
    </location>
</feature>
<keyword evidence="2" id="KW-1133">Transmembrane helix</keyword>
<proteinExistence type="predicted"/>
<name>X6N5Y3_RETFI</name>
<evidence type="ECO:0000256" key="2">
    <source>
        <dbReference type="SAM" id="Phobius"/>
    </source>
</evidence>
<sequence length="375" mass="42621">NLYYSPYPSLLDYNVKFWYDFLILLAFLIYTWTKQPCCSAKEPLATYSICLLCCPHCVCCFPTSSSMLNATAAAAATANPSPDLVVNPQNPKSNPNPNPNEPNPTVQIASLQPPINQADNKQQGFYHEHEETQCYDKVICIFLLSTFFYFSFLSPLFPLPSSLFPTLIKKKKKFPRMKSAEIGVEETKYVDIFNAYRNRNGSITMTPVNLQKVNLQVNEMISSLKSFFESLTNSEVLIFLLTNMKTNELNGLLATFNYDHHVNYDCTSIIASRSKEYLDDHADAPNQDMDENEIDIYLRIVGVDSKIRQKDGMTLPTILLKIMQVTKCPHDRFLYVDCHKAILSHLTQIQLCKTLQIEKKGLVTQNELDAISAMT</sequence>
<reference evidence="3 4" key="1">
    <citation type="journal article" date="2013" name="Curr. Biol.">
        <title>The Genome of the Foraminiferan Reticulomyxa filosa.</title>
        <authorList>
            <person name="Glockner G."/>
            <person name="Hulsmann N."/>
            <person name="Schleicher M."/>
            <person name="Noegel A.A."/>
            <person name="Eichinger L."/>
            <person name="Gallinger C."/>
            <person name="Pawlowski J."/>
            <person name="Sierra R."/>
            <person name="Euteneuer U."/>
            <person name="Pillet L."/>
            <person name="Moustafa A."/>
            <person name="Platzer M."/>
            <person name="Groth M."/>
            <person name="Szafranski K."/>
            <person name="Schliwa M."/>
        </authorList>
    </citation>
    <scope>NUCLEOTIDE SEQUENCE [LARGE SCALE GENOMIC DNA]</scope>
</reference>
<protein>
    <submittedName>
        <fullName evidence="3">Sensor histidine kinase</fullName>
    </submittedName>
</protein>
<evidence type="ECO:0000313" key="4">
    <source>
        <dbReference type="Proteomes" id="UP000023152"/>
    </source>
</evidence>
<organism evidence="3 4">
    <name type="scientific">Reticulomyxa filosa</name>
    <dbReference type="NCBI Taxonomy" id="46433"/>
    <lineage>
        <taxon>Eukaryota</taxon>
        <taxon>Sar</taxon>
        <taxon>Rhizaria</taxon>
        <taxon>Retaria</taxon>
        <taxon>Foraminifera</taxon>
        <taxon>Monothalamids</taxon>
        <taxon>Reticulomyxidae</taxon>
        <taxon>Reticulomyxa</taxon>
    </lineage>
</organism>
<feature type="transmembrane region" description="Helical" evidence="2">
    <location>
        <begin position="15"/>
        <end position="32"/>
    </location>
</feature>
<comment type="caution">
    <text evidence="3">The sequence shown here is derived from an EMBL/GenBank/DDBJ whole genome shotgun (WGS) entry which is preliminary data.</text>
</comment>
<evidence type="ECO:0000256" key="1">
    <source>
        <dbReference type="SAM" id="MobiDB-lite"/>
    </source>
</evidence>
<dbReference type="Proteomes" id="UP000023152">
    <property type="component" value="Unassembled WGS sequence"/>
</dbReference>
<keyword evidence="2" id="KW-0812">Transmembrane</keyword>